<dbReference type="Proteomes" id="UP000013827">
    <property type="component" value="Unassembled WGS sequence"/>
</dbReference>
<dbReference type="KEGG" id="ehx:EMIHUDRAFT_210028"/>
<sequence length="440" mass="45210">MLTALASSCSIAPTPPRTLPPITGNACALGYDFGTSGVRCAIVDASGEIVANPPGYSWGVAGERAQEASDWEEALFSQLAALPADARARVSRIAVSGTSGSMLLVDGDGAPAASRGSPRMYDFSVSKQAVGDSGEAALALLRRCTPEGRPSSGGRRLRLGLRMVGDCHIGHPVRSATSALAKLLAYHFESPLAGSERLAHQADYVASRLTGGAIASDWHNALKLGFDVRALRYPEWLTGGEIGEIARGRLPRVVRPGEPIGPVSDKLVAKYGLASGCLVVGGTTDSIAAFLAAGADSVGDAVTLLSDVPADDASTGVYSHRLGDRWLVGGASNAGCERFPRPDENAVGVLEPVETEGYEAPAALGISGLWFAFCPGVVVHPLAVFPVGASELRRVLTSGGGSQNAQWTVMRQALLGVPTSRAANIDAAYGAALLAARGAG</sequence>
<dbReference type="PaxDb" id="2903-EOD17368"/>
<dbReference type="InterPro" id="IPR043129">
    <property type="entry name" value="ATPase_NBD"/>
</dbReference>
<evidence type="ECO:0008006" key="6">
    <source>
        <dbReference type="Google" id="ProtNLM"/>
    </source>
</evidence>
<keyword evidence="5" id="KW-1185">Reference proteome</keyword>
<evidence type="ECO:0000313" key="5">
    <source>
        <dbReference type="Proteomes" id="UP000013827"/>
    </source>
</evidence>
<dbReference type="SUPFAM" id="SSF53067">
    <property type="entry name" value="Actin-like ATPase domain"/>
    <property type="match status" value="2"/>
</dbReference>
<dbReference type="GO" id="GO:0005829">
    <property type="term" value="C:cytosol"/>
    <property type="evidence" value="ECO:0007669"/>
    <property type="project" value="TreeGrafter"/>
</dbReference>
<proteinExistence type="inferred from homology"/>
<keyword evidence="3" id="KW-0418">Kinase</keyword>
<dbReference type="eggNOG" id="ENOG502QVMB">
    <property type="taxonomic scope" value="Eukaryota"/>
</dbReference>
<reference evidence="4" key="2">
    <citation type="submission" date="2024-10" db="UniProtKB">
        <authorList>
            <consortium name="EnsemblProtists"/>
        </authorList>
    </citation>
    <scope>IDENTIFICATION</scope>
</reference>
<dbReference type="GeneID" id="17263518"/>
<name>A0A0D3J1I3_EMIH1</name>
<evidence type="ECO:0000256" key="3">
    <source>
        <dbReference type="ARBA" id="ARBA00022777"/>
    </source>
</evidence>
<dbReference type="PANTHER" id="PTHR10196">
    <property type="entry name" value="SUGAR KINASE"/>
    <property type="match status" value="1"/>
</dbReference>
<dbReference type="EnsemblProtists" id="EOD17368">
    <property type="protein sequence ID" value="EOD17368"/>
    <property type="gene ID" value="EMIHUDRAFT_210028"/>
</dbReference>
<keyword evidence="2" id="KW-0808">Transferase</keyword>
<dbReference type="OMA" id="IRASTWH"/>
<dbReference type="STRING" id="2903.R1C476"/>
<evidence type="ECO:0000256" key="2">
    <source>
        <dbReference type="ARBA" id="ARBA00022679"/>
    </source>
</evidence>
<comment type="similarity">
    <text evidence="1">Belongs to the FGGY kinase family.</text>
</comment>
<evidence type="ECO:0000313" key="4">
    <source>
        <dbReference type="EnsemblProtists" id="EOD17368"/>
    </source>
</evidence>
<accession>A0A0D3J1I3</accession>
<dbReference type="AlphaFoldDB" id="A0A0D3J1I3"/>
<dbReference type="HOGENOM" id="CLU_009281_0_0_1"/>
<dbReference type="GO" id="GO:0004856">
    <property type="term" value="F:D-xylulokinase activity"/>
    <property type="evidence" value="ECO:0007669"/>
    <property type="project" value="TreeGrafter"/>
</dbReference>
<evidence type="ECO:0000256" key="1">
    <source>
        <dbReference type="ARBA" id="ARBA00009156"/>
    </source>
</evidence>
<dbReference type="Gene3D" id="3.30.420.40">
    <property type="match status" value="2"/>
</dbReference>
<dbReference type="GO" id="GO:0005997">
    <property type="term" value="P:xylulose metabolic process"/>
    <property type="evidence" value="ECO:0007669"/>
    <property type="project" value="TreeGrafter"/>
</dbReference>
<dbReference type="PANTHER" id="PTHR10196:SF80">
    <property type="entry name" value="D-RIBULOSE KINASE"/>
    <property type="match status" value="1"/>
</dbReference>
<dbReference type="GO" id="GO:0019150">
    <property type="term" value="F:D-ribulokinase activity"/>
    <property type="evidence" value="ECO:0007669"/>
    <property type="project" value="TreeGrafter"/>
</dbReference>
<protein>
    <recommendedName>
        <fullName evidence="6">Carbohydrate kinase</fullName>
    </recommendedName>
</protein>
<dbReference type="RefSeq" id="XP_005769797.1">
    <property type="nucleotide sequence ID" value="XM_005769740.1"/>
</dbReference>
<reference evidence="5" key="1">
    <citation type="journal article" date="2013" name="Nature">
        <title>Pan genome of the phytoplankton Emiliania underpins its global distribution.</title>
        <authorList>
            <person name="Read B.A."/>
            <person name="Kegel J."/>
            <person name="Klute M.J."/>
            <person name="Kuo A."/>
            <person name="Lefebvre S.C."/>
            <person name="Maumus F."/>
            <person name="Mayer C."/>
            <person name="Miller J."/>
            <person name="Monier A."/>
            <person name="Salamov A."/>
            <person name="Young J."/>
            <person name="Aguilar M."/>
            <person name="Claverie J.M."/>
            <person name="Frickenhaus S."/>
            <person name="Gonzalez K."/>
            <person name="Herman E.K."/>
            <person name="Lin Y.C."/>
            <person name="Napier J."/>
            <person name="Ogata H."/>
            <person name="Sarno A.F."/>
            <person name="Shmutz J."/>
            <person name="Schroeder D."/>
            <person name="de Vargas C."/>
            <person name="Verret F."/>
            <person name="von Dassow P."/>
            <person name="Valentin K."/>
            <person name="Van de Peer Y."/>
            <person name="Wheeler G."/>
            <person name="Dacks J.B."/>
            <person name="Delwiche C.F."/>
            <person name="Dyhrman S.T."/>
            <person name="Glockner G."/>
            <person name="John U."/>
            <person name="Richards T."/>
            <person name="Worden A.Z."/>
            <person name="Zhang X."/>
            <person name="Grigoriev I.V."/>
            <person name="Allen A.E."/>
            <person name="Bidle K."/>
            <person name="Borodovsky M."/>
            <person name="Bowler C."/>
            <person name="Brownlee C."/>
            <person name="Cock J.M."/>
            <person name="Elias M."/>
            <person name="Gladyshev V.N."/>
            <person name="Groth M."/>
            <person name="Guda C."/>
            <person name="Hadaegh A."/>
            <person name="Iglesias-Rodriguez M.D."/>
            <person name="Jenkins J."/>
            <person name="Jones B.M."/>
            <person name="Lawson T."/>
            <person name="Leese F."/>
            <person name="Lindquist E."/>
            <person name="Lobanov A."/>
            <person name="Lomsadze A."/>
            <person name="Malik S.B."/>
            <person name="Marsh M.E."/>
            <person name="Mackinder L."/>
            <person name="Mock T."/>
            <person name="Mueller-Roeber B."/>
            <person name="Pagarete A."/>
            <person name="Parker M."/>
            <person name="Probert I."/>
            <person name="Quesneville H."/>
            <person name="Raines C."/>
            <person name="Rensing S.A."/>
            <person name="Riano-Pachon D.M."/>
            <person name="Richier S."/>
            <person name="Rokitta S."/>
            <person name="Shiraiwa Y."/>
            <person name="Soanes D.M."/>
            <person name="van der Giezen M."/>
            <person name="Wahlund T.M."/>
            <person name="Williams B."/>
            <person name="Wilson W."/>
            <person name="Wolfe G."/>
            <person name="Wurch L.L."/>
        </authorList>
    </citation>
    <scope>NUCLEOTIDE SEQUENCE</scope>
</reference>
<organism evidence="4 5">
    <name type="scientific">Emiliania huxleyi (strain CCMP1516)</name>
    <dbReference type="NCBI Taxonomy" id="280463"/>
    <lineage>
        <taxon>Eukaryota</taxon>
        <taxon>Haptista</taxon>
        <taxon>Haptophyta</taxon>
        <taxon>Prymnesiophyceae</taxon>
        <taxon>Isochrysidales</taxon>
        <taxon>Noelaerhabdaceae</taxon>
        <taxon>Emiliania</taxon>
    </lineage>
</organism>